<evidence type="ECO:0000313" key="3">
    <source>
        <dbReference type="Proteomes" id="UP000241405"/>
    </source>
</evidence>
<comment type="caution">
    <text evidence="2">The sequence shown here is derived from an EMBL/GenBank/DDBJ whole genome shotgun (WGS) entry which is preliminary data.</text>
</comment>
<proteinExistence type="predicted"/>
<dbReference type="Proteomes" id="UP000241405">
    <property type="component" value="Unassembled WGS sequence"/>
</dbReference>
<gene>
    <name evidence="2" type="ORF">C9J18_15640</name>
    <name evidence="1" type="ORF">CTM96_12610</name>
</gene>
<protein>
    <submittedName>
        <fullName evidence="2">Uncharacterized protein</fullName>
    </submittedName>
</protein>
<name>A0A2T3JL11_PHOPO</name>
<sequence length="263" mass="29354">MVKINYPSSIKKQADARTAVIDTQITAIESSLKRINETSTSNKEITKNSAHHTQYICLHPYLYGVGYNDTLSAPTALKLAGDMMMSAPHHYPNGLVLIVTGRDPSHFAQQIQDISSVITHPAWIQLATLAIKKTLLPIEKMQIPKAATTPSWASFRLDFMSPILNCRTALGYLPQNEAITPIERLIQVSLYQKERLTQQKQGLLQLKSTFTGQCAALRLTGTPSVMKKQLTDFKVDNQPYATVLILLSDDIDNLSIYYEMFGL</sequence>
<accession>A0A2T3JL11</accession>
<dbReference type="Proteomes" id="UP000241618">
    <property type="component" value="Unassembled WGS sequence"/>
</dbReference>
<evidence type="ECO:0000313" key="2">
    <source>
        <dbReference type="EMBL" id="PSU49648.1"/>
    </source>
</evidence>
<organism evidence="2 4">
    <name type="scientific">Photobacterium phosphoreum</name>
    <dbReference type="NCBI Taxonomy" id="659"/>
    <lineage>
        <taxon>Bacteria</taxon>
        <taxon>Pseudomonadati</taxon>
        <taxon>Pseudomonadota</taxon>
        <taxon>Gammaproteobacteria</taxon>
        <taxon>Vibrionales</taxon>
        <taxon>Vibrionaceae</taxon>
        <taxon>Photobacterium</taxon>
    </lineage>
</organism>
<dbReference type="EMBL" id="PYMO01000012">
    <property type="protein sequence ID" value="PSU24480.1"/>
    <property type="molecule type" value="Genomic_DNA"/>
</dbReference>
<dbReference type="EMBL" id="PYMP01000016">
    <property type="protein sequence ID" value="PSU49648.1"/>
    <property type="molecule type" value="Genomic_DNA"/>
</dbReference>
<evidence type="ECO:0000313" key="1">
    <source>
        <dbReference type="EMBL" id="PSU24480.1"/>
    </source>
</evidence>
<keyword evidence="3" id="KW-1185">Reference proteome</keyword>
<evidence type="ECO:0000313" key="4">
    <source>
        <dbReference type="Proteomes" id="UP000241618"/>
    </source>
</evidence>
<dbReference type="AlphaFoldDB" id="A0A2T3JL11"/>
<dbReference type="RefSeq" id="WP_107188947.1">
    <property type="nucleotide sequence ID" value="NZ_PYMN01000001.1"/>
</dbReference>
<reference evidence="3 4" key="1">
    <citation type="submission" date="2018-03" db="EMBL/GenBank/DDBJ databases">
        <title>Whole genome sequencing of Histamine producing bacteria.</title>
        <authorList>
            <person name="Butler K."/>
        </authorList>
    </citation>
    <scope>NUCLEOTIDE SEQUENCE [LARGE SCALE GENOMIC DNA]</scope>
    <source>
        <strain evidence="2 4">FS-6.1</strain>
        <strain evidence="1 3">FS-6.2</strain>
    </source>
</reference>